<protein>
    <submittedName>
        <fullName evidence="2">Uncharacterized protein</fullName>
    </submittedName>
</protein>
<evidence type="ECO:0000256" key="1">
    <source>
        <dbReference type="SAM" id="MobiDB-lite"/>
    </source>
</evidence>
<organism evidence="2 3">
    <name type="scientific">Mucuna pruriens</name>
    <name type="common">Velvet bean</name>
    <name type="synonym">Dolichos pruriens</name>
    <dbReference type="NCBI Taxonomy" id="157652"/>
    <lineage>
        <taxon>Eukaryota</taxon>
        <taxon>Viridiplantae</taxon>
        <taxon>Streptophyta</taxon>
        <taxon>Embryophyta</taxon>
        <taxon>Tracheophyta</taxon>
        <taxon>Spermatophyta</taxon>
        <taxon>Magnoliopsida</taxon>
        <taxon>eudicotyledons</taxon>
        <taxon>Gunneridae</taxon>
        <taxon>Pentapetalae</taxon>
        <taxon>rosids</taxon>
        <taxon>fabids</taxon>
        <taxon>Fabales</taxon>
        <taxon>Fabaceae</taxon>
        <taxon>Papilionoideae</taxon>
        <taxon>50 kb inversion clade</taxon>
        <taxon>NPAAA clade</taxon>
        <taxon>indigoferoid/millettioid clade</taxon>
        <taxon>Phaseoleae</taxon>
        <taxon>Mucuna</taxon>
    </lineage>
</organism>
<name>A0A371HUL0_MUCPR</name>
<proteinExistence type="predicted"/>
<dbReference type="EMBL" id="QJKJ01001683">
    <property type="protein sequence ID" value="RDY06466.1"/>
    <property type="molecule type" value="Genomic_DNA"/>
</dbReference>
<dbReference type="Proteomes" id="UP000257109">
    <property type="component" value="Unassembled WGS sequence"/>
</dbReference>
<evidence type="ECO:0000313" key="3">
    <source>
        <dbReference type="Proteomes" id="UP000257109"/>
    </source>
</evidence>
<keyword evidence="3" id="KW-1185">Reference proteome</keyword>
<comment type="caution">
    <text evidence="2">The sequence shown here is derived from an EMBL/GenBank/DDBJ whole genome shotgun (WGS) entry which is preliminary data.</text>
</comment>
<dbReference type="AlphaFoldDB" id="A0A371HUL0"/>
<accession>A0A371HUL0</accession>
<dbReference type="OrthoDB" id="2285730at2759"/>
<sequence>MGVTGATTLINAKSNSVIKFQKANRVESISNGEKKVETDSNIQESARTKLVNPERDETISNAKSNSGRKESQQTEAESDSRQPSPHSNRVGQLTPSTEEKVVSPQPSLIIANNLNGEQEEKLLEVLKKHKKAIGWTLVDLPRINPSICMQ</sequence>
<reference evidence="2" key="1">
    <citation type="submission" date="2018-05" db="EMBL/GenBank/DDBJ databases">
        <title>Draft genome of Mucuna pruriens seed.</title>
        <authorList>
            <person name="Nnadi N.E."/>
            <person name="Vos R."/>
            <person name="Hasami M.H."/>
            <person name="Devisetty U.K."/>
            <person name="Aguiy J.C."/>
        </authorList>
    </citation>
    <scope>NUCLEOTIDE SEQUENCE [LARGE SCALE GENOMIC DNA]</scope>
    <source>
        <strain evidence="2">JCA_2017</strain>
    </source>
</reference>
<feature type="compositionally biased region" description="Polar residues" evidence="1">
    <location>
        <begin position="81"/>
        <end position="96"/>
    </location>
</feature>
<feature type="non-terminal residue" evidence="2">
    <location>
        <position position="1"/>
    </location>
</feature>
<gene>
    <name evidence="2" type="ORF">CR513_09548</name>
</gene>
<feature type="region of interest" description="Disordered" evidence="1">
    <location>
        <begin position="22"/>
        <end position="105"/>
    </location>
</feature>
<evidence type="ECO:0000313" key="2">
    <source>
        <dbReference type="EMBL" id="RDY06466.1"/>
    </source>
</evidence>